<sequence>MELLTGTDLWSVAIFTVIFILLVDLMHRRQSWTSCYPPGPVPWPVLGNLLQVDLNNMPYSLYKPTDGLEAYGCDQQNEGNEGSAVDLWRGHC</sequence>
<proteinExistence type="predicted"/>
<dbReference type="ExpressionAtlas" id="A0A2R8VHA2">
    <property type="expression patterns" value="baseline and differential"/>
</dbReference>
<dbReference type="Ensembl" id="ENSMUST00000228974.2">
    <property type="protein sequence ID" value="ENSMUSP00000154885.2"/>
    <property type="gene ID" value="ENSMUSG00000096852.3"/>
</dbReference>
<gene>
    <name evidence="2 3" type="primary">Cyp2d12</name>
</gene>
<reference evidence="2" key="4">
    <citation type="submission" date="2025-09" db="UniProtKB">
        <authorList>
            <consortium name="Ensembl"/>
        </authorList>
    </citation>
    <scope>IDENTIFICATION</scope>
    <source>
        <strain evidence="2">C57BL/6J</strain>
    </source>
</reference>
<keyword evidence="4" id="KW-1185">Reference proteome</keyword>
<reference evidence="2 4" key="1">
    <citation type="journal article" date="2009" name="PLoS Biol.">
        <title>Lineage-specific biology revealed by a finished genome assembly of the mouse.</title>
        <authorList>
            <consortium name="Mouse Genome Sequencing Consortium"/>
            <person name="Church D.M."/>
            <person name="Goodstadt L."/>
            <person name="Hillier L.W."/>
            <person name="Zody M.C."/>
            <person name="Goldstein S."/>
            <person name="She X."/>
            <person name="Bult C.J."/>
            <person name="Agarwala R."/>
            <person name="Cherry J.L."/>
            <person name="DiCuccio M."/>
            <person name="Hlavina W."/>
            <person name="Kapustin Y."/>
            <person name="Meric P."/>
            <person name="Maglott D."/>
            <person name="Birtle Z."/>
            <person name="Marques A.C."/>
            <person name="Graves T."/>
            <person name="Zhou S."/>
            <person name="Teague B."/>
            <person name="Potamousis K."/>
            <person name="Churas C."/>
            <person name="Place M."/>
            <person name="Herschleb J."/>
            <person name="Runnheim R."/>
            <person name="Forrest D."/>
            <person name="Amos-Landgraf J."/>
            <person name="Schwartz D.C."/>
            <person name="Cheng Z."/>
            <person name="Lindblad-Toh K."/>
            <person name="Eichler E.E."/>
            <person name="Ponting C.P."/>
        </authorList>
    </citation>
    <scope>NUCLEOTIDE SEQUENCE [LARGE SCALE GENOMIC DNA]</scope>
    <source>
        <strain evidence="2 4">C57BL/6J</strain>
    </source>
</reference>
<dbReference type="AlphaFoldDB" id="A0A2R8VHA2"/>
<evidence type="ECO:0000313" key="4">
    <source>
        <dbReference type="Proteomes" id="UP000000589"/>
    </source>
</evidence>
<name>A0A2R8VHA2_MOUSE</name>
<reference evidence="2" key="3">
    <citation type="submission" date="2025-08" db="UniProtKB">
        <authorList>
            <consortium name="Ensembl"/>
        </authorList>
    </citation>
    <scope>IDENTIFICATION</scope>
    <source>
        <strain evidence="2">C57BL/6J</strain>
    </source>
</reference>
<evidence type="ECO:0000256" key="1">
    <source>
        <dbReference type="SAM" id="Phobius"/>
    </source>
</evidence>
<evidence type="ECO:0000313" key="2">
    <source>
        <dbReference type="Ensembl" id="ENSMUSP00000154885.2"/>
    </source>
</evidence>
<dbReference type="SMR" id="A0A2R8VHA2"/>
<dbReference type="VEuPathDB" id="HostDB:ENSMUSG00000096852"/>
<reference evidence="2 4" key="2">
    <citation type="journal article" date="2011" name="PLoS Biol.">
        <title>Modernizing reference genome assemblies.</title>
        <authorList>
            <person name="Church D.M."/>
            <person name="Schneider V.A."/>
            <person name="Graves T."/>
            <person name="Auger K."/>
            <person name="Cunningham F."/>
            <person name="Bouk N."/>
            <person name="Chen H.C."/>
            <person name="Agarwala R."/>
            <person name="McLaren W.M."/>
            <person name="Ritchie G.R."/>
            <person name="Albracht D."/>
            <person name="Kremitzki M."/>
            <person name="Rock S."/>
            <person name="Kotkiewicz H."/>
            <person name="Kremitzki C."/>
            <person name="Wollam A."/>
            <person name="Trani L."/>
            <person name="Fulton L."/>
            <person name="Fulton R."/>
            <person name="Matthews L."/>
            <person name="Whitehead S."/>
            <person name="Chow W."/>
            <person name="Torrance J."/>
            <person name="Dunn M."/>
            <person name="Harden G."/>
            <person name="Threadgold G."/>
            <person name="Wood J."/>
            <person name="Collins J."/>
            <person name="Heath P."/>
            <person name="Griffiths G."/>
            <person name="Pelan S."/>
            <person name="Grafham D."/>
            <person name="Eichler E.E."/>
            <person name="Weinstock G."/>
            <person name="Mardis E.R."/>
            <person name="Wilson R.K."/>
            <person name="Howe K."/>
            <person name="Flicek P."/>
            <person name="Hubbard T."/>
        </authorList>
    </citation>
    <scope>NUCLEOTIDE SEQUENCE [LARGE SCALE GENOMIC DNA]</scope>
    <source>
        <strain evidence="2 4">C57BL/6J</strain>
    </source>
</reference>
<organism evidence="2 4">
    <name type="scientific">Mus musculus</name>
    <name type="common">Mouse</name>
    <dbReference type="NCBI Taxonomy" id="10090"/>
    <lineage>
        <taxon>Eukaryota</taxon>
        <taxon>Metazoa</taxon>
        <taxon>Chordata</taxon>
        <taxon>Craniata</taxon>
        <taxon>Vertebrata</taxon>
        <taxon>Euteleostomi</taxon>
        <taxon>Mammalia</taxon>
        <taxon>Eutheria</taxon>
        <taxon>Euarchontoglires</taxon>
        <taxon>Glires</taxon>
        <taxon>Rodentia</taxon>
        <taxon>Myomorpha</taxon>
        <taxon>Muroidea</taxon>
        <taxon>Muridae</taxon>
        <taxon>Murinae</taxon>
        <taxon>Mus</taxon>
        <taxon>Mus</taxon>
    </lineage>
</organism>
<keyword evidence="1" id="KW-0812">Transmembrane</keyword>
<keyword evidence="1" id="KW-0472">Membrane</keyword>
<dbReference type="MGI" id="MGI:88604">
    <property type="gene designation" value="Cyp2d12"/>
</dbReference>
<feature type="transmembrane region" description="Helical" evidence="1">
    <location>
        <begin position="6"/>
        <end position="23"/>
    </location>
</feature>
<dbReference type="Proteomes" id="UP000000589">
    <property type="component" value="Chromosome 15"/>
</dbReference>
<accession>A0A2R8VHA2</accession>
<evidence type="ECO:0000313" key="3">
    <source>
        <dbReference type="MGI" id="MGI:88604"/>
    </source>
</evidence>
<dbReference type="GeneTree" id="ENSGT00940000153331"/>
<dbReference type="Bgee" id="ENSMUSG00000096852">
    <property type="expression patterns" value="Expressed in right kidney and 13 other cell types or tissues"/>
</dbReference>
<keyword evidence="1" id="KW-1133">Transmembrane helix</keyword>
<protein>
    <submittedName>
        <fullName evidence="2">Cytochrome P450, family 2, subfamily d, polypeptide 12</fullName>
    </submittedName>
</protein>
<dbReference type="AGR" id="MGI:88604"/>